<evidence type="ECO:0000313" key="1">
    <source>
        <dbReference type="EMBL" id="KZC23477.1"/>
    </source>
</evidence>
<reference evidence="1 2" key="1">
    <citation type="journal article" date="2016" name="MBio">
        <title>Lateral Gene Transfer in a Heavy Metal-Contaminated-Groundwater Microbial Community.</title>
        <authorList>
            <person name="Hemme C.L."/>
            <person name="Green S.J."/>
            <person name="Rishishwar L."/>
            <person name="Prakash O."/>
            <person name="Pettenato A."/>
            <person name="Chakraborty R."/>
            <person name="Deutschbauer A.M."/>
            <person name="Van Nostrand J.D."/>
            <person name="Wu L."/>
            <person name="He Z."/>
            <person name="Jordan I.K."/>
            <person name="Hazen T.C."/>
            <person name="Arkin A.P."/>
            <person name="Kostka J.E."/>
            <person name="Zhou J."/>
        </authorList>
    </citation>
    <scope>NUCLEOTIDE SEQUENCE [LARGE SCALE GENOMIC DNA]</scope>
    <source>
        <strain evidence="1 2">FW104-T7</strain>
    </source>
</reference>
<organism evidence="1 2">
    <name type="scientific">Rhodanobacter thiooxydans</name>
    <dbReference type="NCBI Taxonomy" id="416169"/>
    <lineage>
        <taxon>Bacteria</taxon>
        <taxon>Pseudomonadati</taxon>
        <taxon>Pseudomonadota</taxon>
        <taxon>Gammaproteobacteria</taxon>
        <taxon>Lysobacterales</taxon>
        <taxon>Rhodanobacteraceae</taxon>
        <taxon>Rhodanobacter</taxon>
    </lineage>
</organism>
<protein>
    <recommendedName>
        <fullName evidence="3">Diadenosine tetraphosphate hydrolase</fullName>
    </recommendedName>
</protein>
<evidence type="ECO:0000313" key="2">
    <source>
        <dbReference type="Proteomes" id="UP000076131"/>
    </source>
</evidence>
<dbReference type="AlphaFoldDB" id="A0A154QH46"/>
<comment type="caution">
    <text evidence="1">The sequence shown here is derived from an EMBL/GenBank/DDBJ whole genome shotgun (WGS) entry which is preliminary data.</text>
</comment>
<gene>
    <name evidence="1" type="ORF">RHOFW104T7_13505</name>
</gene>
<accession>A0A154QH46</accession>
<proteinExistence type="predicted"/>
<dbReference type="Proteomes" id="UP000076131">
    <property type="component" value="Unassembled WGS sequence"/>
</dbReference>
<sequence>MPTTPKMKTLHLASGRRCELSAIRNELIPNYYLLTFPKSQGQPSAEEVAEMLDFGIRQAQRLSQELLNDTEAFTVLYSGYSARREKGWHVHVILLGNRWRKAWLYAVLAGKNLLQAFGLRRDDAPRLTDDA</sequence>
<keyword evidence="2" id="KW-1185">Reference proteome</keyword>
<evidence type="ECO:0008006" key="3">
    <source>
        <dbReference type="Google" id="ProtNLM"/>
    </source>
</evidence>
<name>A0A154QH46_9GAMM</name>
<dbReference type="RefSeq" id="WP_008433721.1">
    <property type="nucleotide sequence ID" value="NZ_LVJS01000044.1"/>
</dbReference>
<dbReference type="EMBL" id="LVJS01000044">
    <property type="protein sequence ID" value="KZC23477.1"/>
    <property type="molecule type" value="Genomic_DNA"/>
</dbReference>
<dbReference type="STRING" id="416169.RHOFW104T7_13505"/>